<dbReference type="InterPro" id="IPR036259">
    <property type="entry name" value="MFS_trans_sf"/>
</dbReference>
<evidence type="ECO:0000256" key="7">
    <source>
        <dbReference type="SAM" id="Phobius"/>
    </source>
</evidence>
<keyword evidence="9" id="KW-1185">Reference proteome</keyword>
<evidence type="ECO:0000256" key="2">
    <source>
        <dbReference type="ARBA" id="ARBA00022475"/>
    </source>
</evidence>
<keyword evidence="2" id="KW-1003">Cell membrane</keyword>
<sequence length="439" mass="44539">MNTVSVLSATDRQKSLQAVALLVFLVMGLSGAMGPTLIPAIRIVFGLGLSSAMTVQWIALVVSGLSSLILAQLLHRFGAKAMVLAGLGLMALGCLQVRLFIVSPFGVDARYGLMLASLAVIALGTSVLQVAANLLVVQLGPARTASSRLTLAQSFNSLGVLVGVSLGTNLALNAKVTTAPAMTSGIGQAYGWSAAINGVALVAALMVGATAWSWSRPSVKSDTVQSGNAPIRAALGSGWALAGAAGIALYVGAEGSIGSILISYLHQKSVLNLTLEQAGHYLGWFYWGGALAGRLGGTWLLHRWPPARMLGIAAGGAVIASALAAMGSGSVAGYAALSIGLFNAIMFPVIFSITVERSAAPSAAVSGLLSTAIAGGAILSVLVGWTGEHFGFALCFVIPMLAYGLIALFAACGSILPSADKAPQDSRMTSSVGNLSERT</sequence>
<feature type="region of interest" description="Disordered" evidence="6">
    <location>
        <begin position="420"/>
        <end position="439"/>
    </location>
</feature>
<dbReference type="GO" id="GO:0005886">
    <property type="term" value="C:plasma membrane"/>
    <property type="evidence" value="ECO:0007669"/>
    <property type="project" value="UniProtKB-SubCell"/>
</dbReference>
<protein>
    <submittedName>
        <fullName evidence="8">FHS family L-fucose permease-like MFS transporter</fullName>
    </submittedName>
</protein>
<gene>
    <name evidence="8" type="ORF">GGR38_000565</name>
</gene>
<evidence type="ECO:0000256" key="3">
    <source>
        <dbReference type="ARBA" id="ARBA00022692"/>
    </source>
</evidence>
<evidence type="ECO:0000256" key="4">
    <source>
        <dbReference type="ARBA" id="ARBA00022989"/>
    </source>
</evidence>
<organism evidence="8 9">
    <name type="scientific">Novosphingobium sediminicola</name>
    <dbReference type="NCBI Taxonomy" id="563162"/>
    <lineage>
        <taxon>Bacteria</taxon>
        <taxon>Pseudomonadati</taxon>
        <taxon>Pseudomonadota</taxon>
        <taxon>Alphaproteobacteria</taxon>
        <taxon>Sphingomonadales</taxon>
        <taxon>Sphingomonadaceae</taxon>
        <taxon>Novosphingobium</taxon>
    </lineage>
</organism>
<feature type="transmembrane region" description="Helical" evidence="7">
    <location>
        <begin position="149"/>
        <end position="172"/>
    </location>
</feature>
<reference evidence="8 9" key="1">
    <citation type="submission" date="2020-08" db="EMBL/GenBank/DDBJ databases">
        <title>Genomic Encyclopedia of Type Strains, Phase IV (KMG-IV): sequencing the most valuable type-strain genomes for metagenomic binning, comparative biology and taxonomic classification.</title>
        <authorList>
            <person name="Goeker M."/>
        </authorList>
    </citation>
    <scope>NUCLEOTIDE SEQUENCE [LARGE SCALE GENOMIC DNA]</scope>
    <source>
        <strain evidence="8 9">DSM 27057</strain>
    </source>
</reference>
<feature type="transmembrane region" description="Helical" evidence="7">
    <location>
        <begin position="309"/>
        <end position="326"/>
    </location>
</feature>
<feature type="transmembrane region" description="Helical" evidence="7">
    <location>
        <begin position="235"/>
        <end position="264"/>
    </location>
</feature>
<feature type="transmembrane region" description="Helical" evidence="7">
    <location>
        <begin position="192"/>
        <end position="214"/>
    </location>
</feature>
<dbReference type="GO" id="GO:0022857">
    <property type="term" value="F:transmembrane transporter activity"/>
    <property type="evidence" value="ECO:0007669"/>
    <property type="project" value="InterPro"/>
</dbReference>
<keyword evidence="4 7" id="KW-1133">Transmembrane helix</keyword>
<evidence type="ECO:0000256" key="5">
    <source>
        <dbReference type="ARBA" id="ARBA00023136"/>
    </source>
</evidence>
<dbReference type="AlphaFoldDB" id="A0A7W6G4W0"/>
<name>A0A7W6G4W0_9SPHN</name>
<dbReference type="InterPro" id="IPR050375">
    <property type="entry name" value="MFS_TsgA-like"/>
</dbReference>
<evidence type="ECO:0000256" key="6">
    <source>
        <dbReference type="SAM" id="MobiDB-lite"/>
    </source>
</evidence>
<dbReference type="PANTHER" id="PTHR43702:SF3">
    <property type="entry name" value="PROTEIN TSGA"/>
    <property type="match status" value="1"/>
</dbReference>
<proteinExistence type="predicted"/>
<feature type="transmembrane region" description="Helical" evidence="7">
    <location>
        <begin position="57"/>
        <end position="74"/>
    </location>
</feature>
<accession>A0A7W6G4W0</accession>
<dbReference type="Pfam" id="PF07690">
    <property type="entry name" value="MFS_1"/>
    <property type="match status" value="1"/>
</dbReference>
<feature type="transmembrane region" description="Helical" evidence="7">
    <location>
        <begin position="21"/>
        <end position="45"/>
    </location>
</feature>
<feature type="compositionally biased region" description="Polar residues" evidence="6">
    <location>
        <begin position="426"/>
        <end position="439"/>
    </location>
</feature>
<feature type="transmembrane region" description="Helical" evidence="7">
    <location>
        <begin position="284"/>
        <end position="302"/>
    </location>
</feature>
<comment type="subcellular location">
    <subcellularLocation>
        <location evidence="1">Cell inner membrane</location>
        <topology evidence="1">Multi-pass membrane protein</topology>
    </subcellularLocation>
</comment>
<dbReference type="PANTHER" id="PTHR43702">
    <property type="entry name" value="L-FUCOSE-PROTON SYMPORTER"/>
    <property type="match status" value="1"/>
</dbReference>
<dbReference type="SUPFAM" id="SSF103473">
    <property type="entry name" value="MFS general substrate transporter"/>
    <property type="match status" value="1"/>
</dbReference>
<dbReference type="EMBL" id="JACIDX010000002">
    <property type="protein sequence ID" value="MBB3953638.1"/>
    <property type="molecule type" value="Genomic_DNA"/>
</dbReference>
<comment type="caution">
    <text evidence="8">The sequence shown here is derived from an EMBL/GenBank/DDBJ whole genome shotgun (WGS) entry which is preliminary data.</text>
</comment>
<dbReference type="Gene3D" id="1.20.1250.20">
    <property type="entry name" value="MFS general substrate transporter like domains"/>
    <property type="match status" value="2"/>
</dbReference>
<dbReference type="RefSeq" id="WP_183622452.1">
    <property type="nucleotide sequence ID" value="NZ_JACIDX010000002.1"/>
</dbReference>
<feature type="transmembrane region" description="Helical" evidence="7">
    <location>
        <begin position="332"/>
        <end position="351"/>
    </location>
</feature>
<evidence type="ECO:0000313" key="9">
    <source>
        <dbReference type="Proteomes" id="UP000548867"/>
    </source>
</evidence>
<evidence type="ECO:0000256" key="1">
    <source>
        <dbReference type="ARBA" id="ARBA00004429"/>
    </source>
</evidence>
<feature type="transmembrane region" description="Helical" evidence="7">
    <location>
        <begin position="391"/>
        <end position="416"/>
    </location>
</feature>
<feature type="transmembrane region" description="Helical" evidence="7">
    <location>
        <begin position="363"/>
        <end position="385"/>
    </location>
</feature>
<dbReference type="InterPro" id="IPR011701">
    <property type="entry name" value="MFS"/>
</dbReference>
<keyword evidence="3 7" id="KW-0812">Transmembrane</keyword>
<feature type="transmembrane region" description="Helical" evidence="7">
    <location>
        <begin position="113"/>
        <end position="137"/>
    </location>
</feature>
<dbReference type="Proteomes" id="UP000548867">
    <property type="component" value="Unassembled WGS sequence"/>
</dbReference>
<keyword evidence="5 7" id="KW-0472">Membrane</keyword>
<evidence type="ECO:0000313" key="8">
    <source>
        <dbReference type="EMBL" id="MBB3953638.1"/>
    </source>
</evidence>
<feature type="transmembrane region" description="Helical" evidence="7">
    <location>
        <begin position="81"/>
        <end position="101"/>
    </location>
</feature>